<gene>
    <name evidence="1" type="ORF">OPV22_009066</name>
</gene>
<protein>
    <submittedName>
        <fullName evidence="1">Uncharacterized protein</fullName>
    </submittedName>
</protein>
<name>A0AAV8R9W8_ENSVE</name>
<proteinExistence type="predicted"/>
<evidence type="ECO:0000313" key="1">
    <source>
        <dbReference type="EMBL" id="KAJ8498514.1"/>
    </source>
</evidence>
<dbReference type="Proteomes" id="UP001222027">
    <property type="component" value="Unassembled WGS sequence"/>
</dbReference>
<reference evidence="1 2" key="1">
    <citation type="submission" date="2022-12" db="EMBL/GenBank/DDBJ databases">
        <title>Chromosome-scale assembly of the Ensete ventricosum genome.</title>
        <authorList>
            <person name="Dussert Y."/>
            <person name="Stocks J."/>
            <person name="Wendawek A."/>
            <person name="Woldeyes F."/>
            <person name="Nichols R.A."/>
            <person name="Borrell J.S."/>
        </authorList>
    </citation>
    <scope>NUCLEOTIDE SEQUENCE [LARGE SCALE GENOMIC DNA]</scope>
    <source>
        <strain evidence="2">cv. Maze</strain>
        <tissue evidence="1">Seeds</tissue>
    </source>
</reference>
<organism evidence="1 2">
    <name type="scientific">Ensete ventricosum</name>
    <name type="common">Abyssinian banana</name>
    <name type="synonym">Musa ensete</name>
    <dbReference type="NCBI Taxonomy" id="4639"/>
    <lineage>
        <taxon>Eukaryota</taxon>
        <taxon>Viridiplantae</taxon>
        <taxon>Streptophyta</taxon>
        <taxon>Embryophyta</taxon>
        <taxon>Tracheophyta</taxon>
        <taxon>Spermatophyta</taxon>
        <taxon>Magnoliopsida</taxon>
        <taxon>Liliopsida</taxon>
        <taxon>Zingiberales</taxon>
        <taxon>Musaceae</taxon>
        <taxon>Ensete</taxon>
    </lineage>
</organism>
<comment type="caution">
    <text evidence="1">The sequence shown here is derived from an EMBL/GenBank/DDBJ whole genome shotgun (WGS) entry which is preliminary data.</text>
</comment>
<dbReference type="AlphaFoldDB" id="A0AAV8R9W8"/>
<keyword evidence="2" id="KW-1185">Reference proteome</keyword>
<accession>A0AAV8R9W8</accession>
<dbReference type="EMBL" id="JAQQAF010000003">
    <property type="protein sequence ID" value="KAJ8498514.1"/>
    <property type="molecule type" value="Genomic_DNA"/>
</dbReference>
<sequence length="77" mass="8654">MAAVSSDDWLLRPRTATCIFVPGGIGRQPRAYVQRRWARMNCSSIIRAICDNRFVVGVKGCLEQSNQPKSQAPFQSR</sequence>
<evidence type="ECO:0000313" key="2">
    <source>
        <dbReference type="Proteomes" id="UP001222027"/>
    </source>
</evidence>